<dbReference type="Pfam" id="PF14479">
    <property type="entry name" value="HeLo"/>
    <property type="match status" value="1"/>
</dbReference>
<organism evidence="3 4">
    <name type="scientific">Staphylotrichum longicolle</name>
    <dbReference type="NCBI Taxonomy" id="669026"/>
    <lineage>
        <taxon>Eukaryota</taxon>
        <taxon>Fungi</taxon>
        <taxon>Dikarya</taxon>
        <taxon>Ascomycota</taxon>
        <taxon>Pezizomycotina</taxon>
        <taxon>Sordariomycetes</taxon>
        <taxon>Sordariomycetidae</taxon>
        <taxon>Sordariales</taxon>
        <taxon>Chaetomiaceae</taxon>
        <taxon>Staphylotrichum</taxon>
    </lineage>
</organism>
<sequence length="293" mass="32844">MEPFGILASALSVAGLFNNCVDCFEYIQLGRHFERDYATCQLKLDVAKLRLTRWGEAVKINDDLRFQSIEPGEKSVKWAQSLIRQIIKLFDSAWETSNEYELVTDQQNLVVFEDKDMKPVERALHNQMKVMADRRLKRHATSLSKKIAWALYGRKSLERIIEGITGLIDGLEKAFPAEVEAVRHKLVEIEIEEVEDEASLTVLKDAAVGIDTALSNAAAQKMNAIVGSNFAKEIRTEDRAMVHVGNVFTETTLQREVLIREQTINAAGTVVAKGESGIQIGNTYGGNGFWNRS</sequence>
<protein>
    <recommendedName>
        <fullName evidence="5">Prion-inhibition and propagation HeLo domain-containing protein</fullName>
    </recommendedName>
</protein>
<dbReference type="Proteomes" id="UP001197093">
    <property type="component" value="Unassembled WGS sequence"/>
</dbReference>
<dbReference type="AlphaFoldDB" id="A0AAD4F664"/>
<dbReference type="InterPro" id="IPR029498">
    <property type="entry name" value="HeLo_dom"/>
</dbReference>
<dbReference type="PANTHER" id="PTHR37542:SF3">
    <property type="entry name" value="PRION-INHIBITION AND PROPAGATION HELO DOMAIN-CONTAINING PROTEIN"/>
    <property type="match status" value="1"/>
</dbReference>
<accession>A0AAD4F664</accession>
<evidence type="ECO:0000259" key="1">
    <source>
        <dbReference type="Pfam" id="PF11558"/>
    </source>
</evidence>
<dbReference type="PANTHER" id="PTHR37542">
    <property type="entry name" value="HELO DOMAIN-CONTAINING PROTEIN-RELATED"/>
    <property type="match status" value="1"/>
</dbReference>
<dbReference type="InterPro" id="IPR021084">
    <property type="entry name" value="Het-s_prion_dom"/>
</dbReference>
<proteinExistence type="predicted"/>
<dbReference type="EMBL" id="JAHCVI010000001">
    <property type="protein sequence ID" value="KAG7294268.1"/>
    <property type="molecule type" value="Genomic_DNA"/>
</dbReference>
<feature type="domain" description="Prion-inhibition and propagation HeLo" evidence="2">
    <location>
        <begin position="5"/>
        <end position="203"/>
    </location>
</feature>
<dbReference type="InterPro" id="IPR038305">
    <property type="entry name" value="HeLo_sf"/>
</dbReference>
<keyword evidence="4" id="KW-1185">Reference proteome</keyword>
<evidence type="ECO:0000313" key="4">
    <source>
        <dbReference type="Proteomes" id="UP001197093"/>
    </source>
</evidence>
<reference evidence="3" key="1">
    <citation type="submission" date="2023-02" db="EMBL/GenBank/DDBJ databases">
        <authorList>
            <person name="Palmer J.M."/>
        </authorList>
    </citation>
    <scope>NUCLEOTIDE SEQUENCE</scope>
    <source>
        <strain evidence="3">FW57</strain>
    </source>
</reference>
<dbReference type="Gene3D" id="1.20.120.1020">
    <property type="entry name" value="Prion-inhibition and propagation, HeLo domain"/>
    <property type="match status" value="1"/>
</dbReference>
<comment type="caution">
    <text evidence="3">The sequence shown here is derived from an EMBL/GenBank/DDBJ whole genome shotgun (WGS) entry which is preliminary data.</text>
</comment>
<name>A0AAD4F664_9PEZI</name>
<feature type="domain" description="Het-s prion-forming" evidence="1">
    <location>
        <begin position="221"/>
        <end position="285"/>
    </location>
</feature>
<evidence type="ECO:0000259" key="2">
    <source>
        <dbReference type="Pfam" id="PF14479"/>
    </source>
</evidence>
<gene>
    <name evidence="3" type="ORF">NEMBOFW57_004338</name>
</gene>
<evidence type="ECO:0008006" key="5">
    <source>
        <dbReference type="Google" id="ProtNLM"/>
    </source>
</evidence>
<dbReference type="Pfam" id="PF11558">
    <property type="entry name" value="HET-s_218-289"/>
    <property type="match status" value="1"/>
</dbReference>
<evidence type="ECO:0000313" key="3">
    <source>
        <dbReference type="EMBL" id="KAG7294268.1"/>
    </source>
</evidence>